<dbReference type="EMBL" id="CP010725">
    <property type="protein sequence ID" value="AUQ98096.1"/>
    <property type="molecule type" value="Genomic_DNA"/>
</dbReference>
<dbReference type="InterPro" id="IPR054612">
    <property type="entry name" value="Phage_capsid-like_C"/>
</dbReference>
<evidence type="ECO:0000313" key="4">
    <source>
        <dbReference type="EMBL" id="AUQ98096.1"/>
    </source>
</evidence>
<dbReference type="InterPro" id="IPR024455">
    <property type="entry name" value="Phage_capsid"/>
</dbReference>
<comment type="subcellular location">
    <subcellularLocation>
        <location evidence="1">Virion</location>
    </subcellularLocation>
</comment>
<feature type="domain" description="Phage capsid-like C-terminal" evidence="3">
    <location>
        <begin position="145"/>
        <end position="423"/>
    </location>
</feature>
<gene>
    <name evidence="4" type="ORF">PhaeoP88_00700</name>
</gene>
<evidence type="ECO:0000256" key="2">
    <source>
        <dbReference type="SAM" id="MobiDB-lite"/>
    </source>
</evidence>
<evidence type="ECO:0000259" key="3">
    <source>
        <dbReference type="Pfam" id="PF05065"/>
    </source>
</evidence>
<dbReference type="AlphaFoldDB" id="A0A2I7K657"/>
<protein>
    <submittedName>
        <fullName evidence="4">Phage major capsid protein, HK97 family</fullName>
    </submittedName>
</protein>
<evidence type="ECO:0000313" key="5">
    <source>
        <dbReference type="Proteomes" id="UP000236447"/>
    </source>
</evidence>
<dbReference type="Proteomes" id="UP000236447">
    <property type="component" value="Chromosome"/>
</dbReference>
<dbReference type="RefSeq" id="WP_102883077.1">
    <property type="nucleotide sequence ID" value="NZ_CP010725.1"/>
</dbReference>
<proteinExistence type="predicted"/>
<dbReference type="Gene3D" id="3.30.2320.10">
    <property type="entry name" value="hypothetical protein PF0899 domain"/>
    <property type="match status" value="1"/>
</dbReference>
<name>A0A2I7K657_9RHOB</name>
<reference evidence="4 5" key="2">
    <citation type="journal article" date="2017" name="Genome Biol. Evol.">
        <title>Trajectories and Drivers of Genome Evolution in Surface-Associated Marine Phaeobacter.</title>
        <authorList>
            <person name="Freese H.M."/>
            <person name="Sikorski J."/>
            <person name="Bunk B."/>
            <person name="Scheuner C."/>
            <person name="Meier-Kolthoff J.P."/>
            <person name="Sproer C."/>
            <person name="Gram L."/>
            <person name="Overmann J."/>
        </authorList>
    </citation>
    <scope>NUCLEOTIDE SEQUENCE [LARGE SCALE GENOMIC DNA]</scope>
    <source>
        <strain evidence="4 5">P88</strain>
    </source>
</reference>
<accession>A0A2I7K657</accession>
<organism evidence="4 5">
    <name type="scientific">Phaeobacter inhibens</name>
    <dbReference type="NCBI Taxonomy" id="221822"/>
    <lineage>
        <taxon>Bacteria</taxon>
        <taxon>Pseudomonadati</taxon>
        <taxon>Pseudomonadota</taxon>
        <taxon>Alphaproteobacteria</taxon>
        <taxon>Rhodobacterales</taxon>
        <taxon>Roseobacteraceae</taxon>
        <taxon>Phaeobacter</taxon>
    </lineage>
</organism>
<feature type="compositionally biased region" description="Basic and acidic residues" evidence="2">
    <location>
        <begin position="50"/>
        <end position="93"/>
    </location>
</feature>
<evidence type="ECO:0000256" key="1">
    <source>
        <dbReference type="ARBA" id="ARBA00004328"/>
    </source>
</evidence>
<dbReference type="SUPFAM" id="SSF56563">
    <property type="entry name" value="Major capsid protein gp5"/>
    <property type="match status" value="1"/>
</dbReference>
<dbReference type="Pfam" id="PF05065">
    <property type="entry name" value="Phage_capsid"/>
    <property type="match status" value="1"/>
</dbReference>
<dbReference type="NCBIfam" id="TIGR01554">
    <property type="entry name" value="major_cap_HK97"/>
    <property type="match status" value="1"/>
</dbReference>
<reference evidence="4 5" key="1">
    <citation type="journal article" date="2017" name="Front. Microbiol.">
        <title>Phaeobacter piscinae sp. nov., a species of the Roseobacter group and potential aquaculture probiont.</title>
        <authorList>
            <person name="Sonnenschein E.C."/>
            <person name="Phippen C.B.W."/>
            <person name="Nielsen K.F."/>
            <person name="Mateiu R.V."/>
            <person name="Melchiorsen J."/>
            <person name="Gram L."/>
            <person name="Overmann J."/>
            <person name="Freese H.M."/>
        </authorList>
    </citation>
    <scope>NUCLEOTIDE SEQUENCE [LARGE SCALE GENOMIC DNA]</scope>
    <source>
        <strain evidence="4 5">P88</strain>
    </source>
</reference>
<sequence length="426" mass="46525">MSKIKELRNKAQKLLTEANSIRGGITEKTPKDEARAANEKFDAMMDQYDEMVKEADREERAYNAAQEAERRREEREREEREERRPGHEERSHTPGEGVSDEYREAFREYLASGADLSEMSKEARAVLRAGYREERAQSTGSGATGGFLVPTTLASAINIAAAAHGPMMDSNIATEINLSNGAPFDLPKVDDTDQDANLHTEGDEGVDDNSGDIVLAKTSLGAYALVTPWIKWSFELAQDSSFGFEALLAKLVGERIGRKGNAWLTVGSGTNEPLGFVTGAPVGHTAAAAQALTFDEIMDLEHSVDPAYRGGPKVRFQMHDQTVKALRKLKDTNGRYIWSDGDVTKGVPASLNNRPVSFNQAMAQVAASAKPIAFGDFSEYYVRKVGNPLIGVAREKFFPNLGLMGVHRIDGAPAQTKAIKTLQMAA</sequence>
<feature type="region of interest" description="Disordered" evidence="2">
    <location>
        <begin position="50"/>
        <end position="101"/>
    </location>
</feature>